<accession>A0A2M9A3X1</accession>
<evidence type="ECO:0000256" key="2">
    <source>
        <dbReference type="ARBA" id="ARBA00005810"/>
    </source>
</evidence>
<evidence type="ECO:0000256" key="4">
    <source>
        <dbReference type="ARBA" id="ARBA00016218"/>
    </source>
</evidence>
<evidence type="ECO:0000256" key="11">
    <source>
        <dbReference type="ARBA" id="ARBA00029766"/>
    </source>
</evidence>
<reference evidence="14 15" key="1">
    <citation type="submission" date="2017-11" db="EMBL/GenBank/DDBJ databases">
        <title>Animal gut microbial communities from fecal samples from Wisconsin, USA.</title>
        <authorList>
            <person name="Neumann A."/>
        </authorList>
    </citation>
    <scope>NUCLEOTIDE SEQUENCE [LARGE SCALE GENOMIC DNA]</scope>
    <source>
        <strain evidence="14 15">UWS3</strain>
    </source>
</reference>
<evidence type="ECO:0000313" key="15">
    <source>
        <dbReference type="Proteomes" id="UP000231134"/>
    </source>
</evidence>
<evidence type="ECO:0000259" key="13">
    <source>
        <dbReference type="Pfam" id="PF01288"/>
    </source>
</evidence>
<dbReference type="Gene3D" id="3.30.70.560">
    <property type="entry name" value="7,8-Dihydro-6-hydroxymethylpterin-pyrophosphokinase HPPK"/>
    <property type="match status" value="1"/>
</dbReference>
<gene>
    <name evidence="14" type="ORF">BGX16_0346</name>
</gene>
<evidence type="ECO:0000256" key="3">
    <source>
        <dbReference type="ARBA" id="ARBA00013253"/>
    </source>
</evidence>
<comment type="caution">
    <text evidence="14">The sequence shown here is derived from an EMBL/GenBank/DDBJ whole genome shotgun (WGS) entry which is preliminary data.</text>
</comment>
<evidence type="ECO:0000256" key="5">
    <source>
        <dbReference type="ARBA" id="ARBA00022679"/>
    </source>
</evidence>
<keyword evidence="8" id="KW-0067">ATP-binding</keyword>
<dbReference type="EMBL" id="PGEX01000001">
    <property type="protein sequence ID" value="PJJ40425.1"/>
    <property type="molecule type" value="Genomic_DNA"/>
</dbReference>
<dbReference type="GO" id="GO:0046656">
    <property type="term" value="P:folic acid biosynthetic process"/>
    <property type="evidence" value="ECO:0007669"/>
    <property type="project" value="UniProtKB-KW"/>
</dbReference>
<dbReference type="AlphaFoldDB" id="A0A2M9A3X1"/>
<evidence type="ECO:0000256" key="7">
    <source>
        <dbReference type="ARBA" id="ARBA00022777"/>
    </source>
</evidence>
<dbReference type="GO" id="GO:0005524">
    <property type="term" value="F:ATP binding"/>
    <property type="evidence" value="ECO:0007669"/>
    <property type="project" value="UniProtKB-KW"/>
</dbReference>
<evidence type="ECO:0000256" key="1">
    <source>
        <dbReference type="ARBA" id="ARBA00005051"/>
    </source>
</evidence>
<dbReference type="Pfam" id="PF01288">
    <property type="entry name" value="HPPK"/>
    <property type="match status" value="1"/>
</dbReference>
<dbReference type="GO" id="GO:0003848">
    <property type="term" value="F:2-amino-4-hydroxy-6-hydroxymethyldihydropteridine diphosphokinase activity"/>
    <property type="evidence" value="ECO:0007669"/>
    <property type="project" value="UniProtKB-EC"/>
</dbReference>
<dbReference type="SUPFAM" id="SSF55083">
    <property type="entry name" value="6-hydroxymethyl-7,8-dihydropterin pyrophosphokinase, HPPK"/>
    <property type="match status" value="1"/>
</dbReference>
<keyword evidence="7 14" id="KW-0418">Kinase</keyword>
<proteinExistence type="inferred from homology"/>
<feature type="domain" description="7,8-dihydro-6-hydroxymethylpterin-pyrophosphokinase" evidence="13">
    <location>
        <begin position="8"/>
        <end position="137"/>
    </location>
</feature>
<comment type="function">
    <text evidence="10">Catalyzes the transfer of pyrophosphate from adenosine triphosphate (ATP) to 6-hydroxymethyl-7,8-dihydropterin, an enzymatic step in folate biosynthesis pathway.</text>
</comment>
<dbReference type="CDD" id="cd00483">
    <property type="entry name" value="HPPK"/>
    <property type="match status" value="1"/>
</dbReference>
<keyword evidence="6" id="KW-0547">Nucleotide-binding</keyword>
<name>A0A2M9A3X1_9BACT</name>
<dbReference type="RefSeq" id="WP_241899574.1">
    <property type="nucleotide sequence ID" value="NZ_PGEX01000001.1"/>
</dbReference>
<evidence type="ECO:0000256" key="10">
    <source>
        <dbReference type="ARBA" id="ARBA00029409"/>
    </source>
</evidence>
<dbReference type="InterPro" id="IPR000550">
    <property type="entry name" value="Hppk"/>
</dbReference>
<evidence type="ECO:0000256" key="9">
    <source>
        <dbReference type="ARBA" id="ARBA00022909"/>
    </source>
</evidence>
<dbReference type="PANTHER" id="PTHR43071:SF1">
    <property type="entry name" value="2-AMINO-4-HYDROXY-6-HYDROXYMETHYLDIHYDROPTERIDINE PYROPHOSPHOKINASE"/>
    <property type="match status" value="1"/>
</dbReference>
<dbReference type="UniPathway" id="UPA00077">
    <property type="reaction ID" value="UER00155"/>
</dbReference>
<keyword evidence="9" id="KW-0289">Folate biosynthesis</keyword>
<evidence type="ECO:0000256" key="6">
    <source>
        <dbReference type="ARBA" id="ARBA00022741"/>
    </source>
</evidence>
<dbReference type="GO" id="GO:0046654">
    <property type="term" value="P:tetrahydrofolate biosynthetic process"/>
    <property type="evidence" value="ECO:0007669"/>
    <property type="project" value="UniProtKB-UniPathway"/>
</dbReference>
<evidence type="ECO:0000256" key="12">
    <source>
        <dbReference type="ARBA" id="ARBA00033413"/>
    </source>
</evidence>
<evidence type="ECO:0000256" key="8">
    <source>
        <dbReference type="ARBA" id="ARBA00022840"/>
    </source>
</evidence>
<evidence type="ECO:0000313" key="14">
    <source>
        <dbReference type="EMBL" id="PJJ40425.1"/>
    </source>
</evidence>
<keyword evidence="5" id="KW-0808">Transferase</keyword>
<comment type="similarity">
    <text evidence="2">Belongs to the HPPK family.</text>
</comment>
<dbReference type="GO" id="GO:0016301">
    <property type="term" value="F:kinase activity"/>
    <property type="evidence" value="ECO:0007669"/>
    <property type="project" value="UniProtKB-KW"/>
</dbReference>
<organism evidence="14 15">
    <name type="scientific">Hallerella succinigenes</name>
    <dbReference type="NCBI Taxonomy" id="1896222"/>
    <lineage>
        <taxon>Bacteria</taxon>
        <taxon>Pseudomonadati</taxon>
        <taxon>Fibrobacterota</taxon>
        <taxon>Fibrobacteria</taxon>
        <taxon>Fibrobacterales</taxon>
        <taxon>Fibrobacteraceae</taxon>
        <taxon>Hallerella</taxon>
    </lineage>
</organism>
<dbReference type="EC" id="2.7.6.3" evidence="3"/>
<dbReference type="Proteomes" id="UP000231134">
    <property type="component" value="Unassembled WGS sequence"/>
</dbReference>
<comment type="pathway">
    <text evidence="1">Cofactor biosynthesis; tetrahydrofolate biosynthesis; 2-amino-4-hydroxy-6-hydroxymethyl-7,8-dihydropteridine diphosphate from 7,8-dihydroneopterin triphosphate: step 4/4.</text>
</comment>
<dbReference type="PANTHER" id="PTHR43071">
    <property type="entry name" value="2-AMINO-4-HYDROXY-6-HYDROXYMETHYLDIHYDROPTERIDINE PYROPHOSPHOKINASE"/>
    <property type="match status" value="1"/>
</dbReference>
<keyword evidence="15" id="KW-1185">Reference proteome</keyword>
<sequence length="172" mass="19500">MESLERVFIALGSNITPRGKRLAEARLMLKKISLGGWKESSIYETSPVGPQNQGPFLNQVVTFWYGKGPEKLLNYLKGAELFLGRRPRGHWEQREIDMDLLYYGECIRKGKQDGPTVPHPLVTSRGFVMVPLVELDPDWVDPLLGKKAKKILDELRFTGADVDFKKVEVGDE</sequence>
<dbReference type="NCBIfam" id="TIGR01498">
    <property type="entry name" value="folK"/>
    <property type="match status" value="1"/>
</dbReference>
<dbReference type="InterPro" id="IPR035907">
    <property type="entry name" value="Hppk_sf"/>
</dbReference>
<protein>
    <recommendedName>
        <fullName evidence="4">2-amino-4-hydroxy-6-hydroxymethyldihydropteridine pyrophosphokinase</fullName>
        <ecNumber evidence="3">2.7.6.3</ecNumber>
    </recommendedName>
    <alternativeName>
        <fullName evidence="11">6-hydroxymethyl-7,8-dihydropterin pyrophosphokinase</fullName>
    </alternativeName>
    <alternativeName>
        <fullName evidence="12">7,8-dihydro-6-hydroxymethylpterin-pyrophosphokinase</fullName>
    </alternativeName>
</protein>